<dbReference type="CDD" id="cd00075">
    <property type="entry name" value="HATPase"/>
    <property type="match status" value="1"/>
</dbReference>
<dbReference type="PANTHER" id="PTHR43711">
    <property type="entry name" value="TWO-COMPONENT HISTIDINE KINASE"/>
    <property type="match status" value="1"/>
</dbReference>
<dbReference type="GO" id="GO:0005524">
    <property type="term" value="F:ATP binding"/>
    <property type="evidence" value="ECO:0007669"/>
    <property type="project" value="UniProtKB-KW"/>
</dbReference>
<sequence>MNKDGQVRHSKQVNFIFSLLLMLLVFIYTGTIIILIGFNLRILWISSLFIACIIAAGATWVWSLRRQINAFTESMDDLVDSAINGRKISNHYEETNLSLMEHKLMRYIDISRSNEQNIIIEKNKIKGLISDISHQTKTPLSNIMVYSQLLAEKPGLDEENRHFINSIQAQSQKLDWLIASLIKLSRLETGMISFEIALHPINQMITKSVAQVFSQAESKCINISITCDALISACYDLKWTSEALFNVLENAVKYTPQGGKIHLSAESNEMFTRIDISDTGIGIEPEELKHIFKRFYRGNNVCEIDGVGIGLFLAREIITAQGGHIKVDSVLGRGTVFSIFLSNL</sequence>
<keyword evidence="10" id="KW-0812">Transmembrane</keyword>
<dbReference type="InterPro" id="IPR005467">
    <property type="entry name" value="His_kinase_dom"/>
</dbReference>
<feature type="domain" description="Histidine kinase" evidence="11">
    <location>
        <begin position="131"/>
        <end position="344"/>
    </location>
</feature>
<dbReference type="PRINTS" id="PR00344">
    <property type="entry name" value="BCTRLSENSOR"/>
</dbReference>
<evidence type="ECO:0000256" key="9">
    <source>
        <dbReference type="ARBA" id="ARBA00023012"/>
    </source>
</evidence>
<name>A0A7X2HAK4_9BACL</name>
<keyword evidence="6" id="KW-0547">Nucleotide-binding</keyword>
<dbReference type="InterPro" id="IPR036097">
    <property type="entry name" value="HisK_dim/P_sf"/>
</dbReference>
<organism evidence="12 13">
    <name type="scientific">Paenibacillus monticola</name>
    <dbReference type="NCBI Taxonomy" id="2666075"/>
    <lineage>
        <taxon>Bacteria</taxon>
        <taxon>Bacillati</taxon>
        <taxon>Bacillota</taxon>
        <taxon>Bacilli</taxon>
        <taxon>Bacillales</taxon>
        <taxon>Paenibacillaceae</taxon>
        <taxon>Paenibacillus</taxon>
    </lineage>
</organism>
<dbReference type="AlphaFoldDB" id="A0A7X2HAK4"/>
<dbReference type="InterPro" id="IPR036890">
    <property type="entry name" value="HATPase_C_sf"/>
</dbReference>
<evidence type="ECO:0000259" key="11">
    <source>
        <dbReference type="PROSITE" id="PS50109"/>
    </source>
</evidence>
<protein>
    <recommendedName>
        <fullName evidence="3">histidine kinase</fullName>
        <ecNumber evidence="3">2.7.13.3</ecNumber>
    </recommendedName>
</protein>
<evidence type="ECO:0000256" key="1">
    <source>
        <dbReference type="ARBA" id="ARBA00000085"/>
    </source>
</evidence>
<dbReference type="EMBL" id="WJXB01000014">
    <property type="protein sequence ID" value="MRN56431.1"/>
    <property type="molecule type" value="Genomic_DNA"/>
</dbReference>
<evidence type="ECO:0000256" key="10">
    <source>
        <dbReference type="SAM" id="Phobius"/>
    </source>
</evidence>
<dbReference type="PROSITE" id="PS50109">
    <property type="entry name" value="HIS_KIN"/>
    <property type="match status" value="1"/>
</dbReference>
<feature type="transmembrane region" description="Helical" evidence="10">
    <location>
        <begin position="12"/>
        <end position="36"/>
    </location>
</feature>
<comment type="caution">
    <text evidence="12">The sequence shown here is derived from an EMBL/GenBank/DDBJ whole genome shotgun (WGS) entry which is preliminary data.</text>
</comment>
<proteinExistence type="predicted"/>
<dbReference type="Gene3D" id="3.30.565.10">
    <property type="entry name" value="Histidine kinase-like ATPase, C-terminal domain"/>
    <property type="match status" value="1"/>
</dbReference>
<reference evidence="12 13" key="1">
    <citation type="submission" date="2019-11" db="EMBL/GenBank/DDBJ databases">
        <title>Paenibacillus monticola sp. nov., a novel PGPR strain isolated from mountain sample in China.</title>
        <authorList>
            <person name="Zhao Q."/>
            <person name="Li H.-P."/>
            <person name="Zhang J.-L."/>
        </authorList>
    </citation>
    <scope>NUCLEOTIDE SEQUENCE [LARGE SCALE GENOMIC DNA]</scope>
    <source>
        <strain evidence="12 13">LC-T2</strain>
    </source>
</reference>
<keyword evidence="9" id="KW-0902">Two-component regulatory system</keyword>
<evidence type="ECO:0000256" key="4">
    <source>
        <dbReference type="ARBA" id="ARBA00022553"/>
    </source>
</evidence>
<dbReference type="Gene3D" id="1.10.287.130">
    <property type="match status" value="1"/>
</dbReference>
<dbReference type="CDD" id="cd00082">
    <property type="entry name" value="HisKA"/>
    <property type="match status" value="1"/>
</dbReference>
<evidence type="ECO:0000256" key="2">
    <source>
        <dbReference type="ARBA" id="ARBA00004651"/>
    </source>
</evidence>
<dbReference type="Proteomes" id="UP000463051">
    <property type="component" value="Unassembled WGS sequence"/>
</dbReference>
<feature type="transmembrane region" description="Helical" evidence="10">
    <location>
        <begin position="42"/>
        <end position="62"/>
    </location>
</feature>
<comment type="catalytic activity">
    <reaction evidence="1">
        <text>ATP + protein L-histidine = ADP + protein N-phospho-L-histidine.</text>
        <dbReference type="EC" id="2.7.13.3"/>
    </reaction>
</comment>
<dbReference type="GO" id="GO:0005886">
    <property type="term" value="C:plasma membrane"/>
    <property type="evidence" value="ECO:0007669"/>
    <property type="project" value="UniProtKB-SubCell"/>
</dbReference>
<evidence type="ECO:0000256" key="5">
    <source>
        <dbReference type="ARBA" id="ARBA00022679"/>
    </source>
</evidence>
<evidence type="ECO:0000256" key="6">
    <source>
        <dbReference type="ARBA" id="ARBA00022741"/>
    </source>
</evidence>
<evidence type="ECO:0000256" key="7">
    <source>
        <dbReference type="ARBA" id="ARBA00022777"/>
    </source>
</evidence>
<evidence type="ECO:0000256" key="3">
    <source>
        <dbReference type="ARBA" id="ARBA00012438"/>
    </source>
</evidence>
<dbReference type="PANTHER" id="PTHR43711:SF26">
    <property type="entry name" value="SENSOR HISTIDINE KINASE RCSC"/>
    <property type="match status" value="1"/>
</dbReference>
<evidence type="ECO:0000256" key="8">
    <source>
        <dbReference type="ARBA" id="ARBA00022840"/>
    </source>
</evidence>
<keyword evidence="4" id="KW-0597">Phosphoprotein</keyword>
<dbReference type="GO" id="GO:0000155">
    <property type="term" value="F:phosphorelay sensor kinase activity"/>
    <property type="evidence" value="ECO:0007669"/>
    <property type="project" value="InterPro"/>
</dbReference>
<dbReference type="SMART" id="SM00388">
    <property type="entry name" value="HisKA"/>
    <property type="match status" value="1"/>
</dbReference>
<dbReference type="InterPro" id="IPR003661">
    <property type="entry name" value="HisK_dim/P_dom"/>
</dbReference>
<comment type="subcellular location">
    <subcellularLocation>
        <location evidence="2">Cell membrane</location>
        <topology evidence="2">Multi-pass membrane protein</topology>
    </subcellularLocation>
</comment>
<keyword evidence="10" id="KW-1133">Transmembrane helix</keyword>
<dbReference type="InterPro" id="IPR003594">
    <property type="entry name" value="HATPase_dom"/>
</dbReference>
<dbReference type="InterPro" id="IPR050736">
    <property type="entry name" value="Sensor_HK_Regulatory"/>
</dbReference>
<keyword evidence="8" id="KW-0067">ATP-binding</keyword>
<dbReference type="SUPFAM" id="SSF47384">
    <property type="entry name" value="Homodimeric domain of signal transducing histidine kinase"/>
    <property type="match status" value="1"/>
</dbReference>
<dbReference type="SUPFAM" id="SSF55874">
    <property type="entry name" value="ATPase domain of HSP90 chaperone/DNA topoisomerase II/histidine kinase"/>
    <property type="match status" value="1"/>
</dbReference>
<evidence type="ECO:0000313" key="13">
    <source>
        <dbReference type="Proteomes" id="UP000463051"/>
    </source>
</evidence>
<dbReference type="Pfam" id="PF00512">
    <property type="entry name" value="HisKA"/>
    <property type="match status" value="1"/>
</dbReference>
<keyword evidence="5" id="KW-0808">Transferase</keyword>
<dbReference type="InterPro" id="IPR004358">
    <property type="entry name" value="Sig_transdc_His_kin-like_C"/>
</dbReference>
<dbReference type="EC" id="2.7.13.3" evidence="3"/>
<keyword evidence="10" id="KW-0472">Membrane</keyword>
<dbReference type="FunFam" id="3.30.565.10:FF:000006">
    <property type="entry name" value="Sensor histidine kinase WalK"/>
    <property type="match status" value="1"/>
</dbReference>
<dbReference type="RefSeq" id="WP_154121944.1">
    <property type="nucleotide sequence ID" value="NZ_WJXB01000014.1"/>
</dbReference>
<keyword evidence="7 12" id="KW-0418">Kinase</keyword>
<evidence type="ECO:0000313" key="12">
    <source>
        <dbReference type="EMBL" id="MRN56431.1"/>
    </source>
</evidence>
<dbReference type="Pfam" id="PF02518">
    <property type="entry name" value="HATPase_c"/>
    <property type="match status" value="1"/>
</dbReference>
<gene>
    <name evidence="12" type="ORF">GJB61_26070</name>
</gene>
<dbReference type="SMART" id="SM00387">
    <property type="entry name" value="HATPase_c"/>
    <property type="match status" value="1"/>
</dbReference>
<accession>A0A7X2HAK4</accession>
<keyword evidence="13" id="KW-1185">Reference proteome</keyword>